<dbReference type="Gene3D" id="1.25.40.20">
    <property type="entry name" value="Ankyrin repeat-containing domain"/>
    <property type="match status" value="1"/>
</dbReference>
<dbReference type="Pfam" id="PF12796">
    <property type="entry name" value="Ank_2"/>
    <property type="match status" value="1"/>
</dbReference>
<gene>
    <name evidence="3" type="ORF">V7S43_007437</name>
</gene>
<evidence type="ECO:0000313" key="3">
    <source>
        <dbReference type="EMBL" id="KAL3667202.1"/>
    </source>
</evidence>
<evidence type="ECO:0000313" key="4">
    <source>
        <dbReference type="Proteomes" id="UP001632037"/>
    </source>
</evidence>
<dbReference type="PROSITE" id="PS50297">
    <property type="entry name" value="ANK_REP_REGION"/>
    <property type="match status" value="1"/>
</dbReference>
<dbReference type="SMART" id="SM00248">
    <property type="entry name" value="ANK"/>
    <property type="match status" value="1"/>
</dbReference>
<comment type="caution">
    <text evidence="3">The sequence shown here is derived from an EMBL/GenBank/DDBJ whole genome shotgun (WGS) entry which is preliminary data.</text>
</comment>
<feature type="region of interest" description="Disordered" evidence="2">
    <location>
        <begin position="111"/>
        <end position="158"/>
    </location>
</feature>
<dbReference type="InterPro" id="IPR002110">
    <property type="entry name" value="Ankyrin_rpt"/>
</dbReference>
<reference evidence="3 4" key="1">
    <citation type="submission" date="2024-09" db="EMBL/GenBank/DDBJ databases">
        <title>Genome sequencing and assembly of Phytophthora oleae, isolate VK10A, causative agent of rot of olive drupes.</title>
        <authorList>
            <person name="Conti Taguali S."/>
            <person name="Riolo M."/>
            <person name="La Spada F."/>
            <person name="Cacciola S.O."/>
            <person name="Dionisio G."/>
        </authorList>
    </citation>
    <scope>NUCLEOTIDE SEQUENCE [LARGE SCALE GENOMIC DNA]</scope>
    <source>
        <strain evidence="3 4">VK10A</strain>
    </source>
</reference>
<sequence>MKAIKLLLKRGAQTDLQDRTGFSALRWAVIHQHVDMVKLLLRYNASVTKDCYTLGSALDIARQGTSKPHAFILEELEKKLVVEREALLVGVVERKKQDAIAEIRAYREKLEAENEAEKDTTAAANAASTTDSAAQSAAKAMTRSRRQSSHKVVAGISRRPSLETSVGTRVPTPLVEQATWESLLGNSDESSEWVKVATGKWQVRKQDVGIPISIEETTMVEVFAPDKATVCKLLTSDGKWKSFLAQQMPHKVSQAQLTIED</sequence>
<keyword evidence="1" id="KW-0040">ANK repeat</keyword>
<feature type="compositionally biased region" description="Low complexity" evidence="2">
    <location>
        <begin position="121"/>
        <end position="140"/>
    </location>
</feature>
<dbReference type="AlphaFoldDB" id="A0ABD3FJW3"/>
<feature type="repeat" description="ANK" evidence="1">
    <location>
        <begin position="20"/>
        <end position="47"/>
    </location>
</feature>
<evidence type="ECO:0000256" key="1">
    <source>
        <dbReference type="PROSITE-ProRule" id="PRU00023"/>
    </source>
</evidence>
<dbReference type="InterPro" id="IPR036770">
    <property type="entry name" value="Ankyrin_rpt-contain_sf"/>
</dbReference>
<keyword evidence="4" id="KW-1185">Reference proteome</keyword>
<dbReference type="PROSITE" id="PS50088">
    <property type="entry name" value="ANK_REPEAT"/>
    <property type="match status" value="1"/>
</dbReference>
<feature type="compositionally biased region" description="Basic and acidic residues" evidence="2">
    <location>
        <begin position="111"/>
        <end position="120"/>
    </location>
</feature>
<name>A0ABD3FJW3_9STRA</name>
<accession>A0ABD3FJW3</accession>
<dbReference type="Proteomes" id="UP001632037">
    <property type="component" value="Unassembled WGS sequence"/>
</dbReference>
<evidence type="ECO:0000256" key="2">
    <source>
        <dbReference type="SAM" id="MobiDB-lite"/>
    </source>
</evidence>
<protein>
    <submittedName>
        <fullName evidence="3">Uncharacterized protein</fullName>
    </submittedName>
</protein>
<organism evidence="3 4">
    <name type="scientific">Phytophthora oleae</name>
    <dbReference type="NCBI Taxonomy" id="2107226"/>
    <lineage>
        <taxon>Eukaryota</taxon>
        <taxon>Sar</taxon>
        <taxon>Stramenopiles</taxon>
        <taxon>Oomycota</taxon>
        <taxon>Peronosporomycetes</taxon>
        <taxon>Peronosporales</taxon>
        <taxon>Peronosporaceae</taxon>
        <taxon>Phytophthora</taxon>
    </lineage>
</organism>
<dbReference type="SUPFAM" id="SSF48403">
    <property type="entry name" value="Ankyrin repeat"/>
    <property type="match status" value="1"/>
</dbReference>
<dbReference type="EMBL" id="JBIMZQ010000014">
    <property type="protein sequence ID" value="KAL3667202.1"/>
    <property type="molecule type" value="Genomic_DNA"/>
</dbReference>
<proteinExistence type="predicted"/>